<dbReference type="InterPro" id="IPR001296">
    <property type="entry name" value="Glyco_trans_1"/>
</dbReference>
<sequence>MTGKELAKKDVAKKEPAPKGSTARDKRVLIISHGHPTFSLGGAEVASYNLFNGIHDLPGWESFYLARVGPPVNRHKDSALMSLRQKEREILYYANDYDHFRCSNKNLPGLRQDFVRYVVDLQPDVINFHHFLGLGVETIFALKQALPRVPIVVTFHEYLSICHHHGQMVKTSRNTLCYKSSPAECTNCFPHIPESQFFKREAFLKTFLEMADYYISPSEFLIDRYVEWGLPREKFRMIENGLTVEDIVPPRPLPKAGRRNRFGFFGQVTEFKGLHVLVEAVSRVSEKDWGDDSALMIFGGNLERQPEAFQKKFNELTEKAGNRVRFYGSYRSSELPSLMKDVDWLIIPSIWWENSPVVIQEAFLHGRPIIASNIGGMAEKVTHNVDGLHFRNASVEDLVDRLTDVLRTPDLWDRLRARIKRPIDRRECARRHSEVFDALLAGKASEETSARAVSAQGTQVLDRAVAQPL</sequence>
<dbReference type="OrthoDB" id="9807414at2"/>
<evidence type="ECO:0000256" key="1">
    <source>
        <dbReference type="SAM" id="MobiDB-lite"/>
    </source>
</evidence>
<dbReference type="AlphaFoldDB" id="W9H4N2"/>
<proteinExistence type="predicted"/>
<dbReference type="CDD" id="cd03823">
    <property type="entry name" value="GT4_ExpE7-like"/>
    <property type="match status" value="1"/>
</dbReference>
<dbReference type="PANTHER" id="PTHR12526">
    <property type="entry name" value="GLYCOSYLTRANSFERASE"/>
    <property type="match status" value="1"/>
</dbReference>
<name>W9H4N2_9PROT</name>
<dbReference type="InterPro" id="IPR028098">
    <property type="entry name" value="Glyco_trans_4-like_N"/>
</dbReference>
<dbReference type="Pfam" id="PF00534">
    <property type="entry name" value="Glycos_transf_1"/>
    <property type="match status" value="1"/>
</dbReference>
<feature type="domain" description="Glycosyltransferase subfamily 4-like N-terminal" evidence="3">
    <location>
        <begin position="41"/>
        <end position="244"/>
    </location>
</feature>
<evidence type="ECO:0000313" key="5">
    <source>
        <dbReference type="Proteomes" id="UP000019486"/>
    </source>
</evidence>
<gene>
    <name evidence="4" type="ORF">N825_06065</name>
</gene>
<dbReference type="Gene3D" id="3.40.50.2000">
    <property type="entry name" value="Glycogen Phosphorylase B"/>
    <property type="match status" value="2"/>
</dbReference>
<reference evidence="4 5" key="1">
    <citation type="submission" date="2013-08" db="EMBL/GenBank/DDBJ databases">
        <title>The genome sequence of Skermanella stibiiresistens.</title>
        <authorList>
            <person name="Zhu W."/>
            <person name="Wang G."/>
        </authorList>
    </citation>
    <scope>NUCLEOTIDE SEQUENCE [LARGE SCALE GENOMIC DNA]</scope>
    <source>
        <strain evidence="4 5">SB22</strain>
    </source>
</reference>
<keyword evidence="5" id="KW-1185">Reference proteome</keyword>
<feature type="domain" description="Glycosyl transferase family 1" evidence="2">
    <location>
        <begin position="253"/>
        <end position="418"/>
    </location>
</feature>
<dbReference type="RefSeq" id="WP_084164794.1">
    <property type="nucleotide sequence ID" value="NZ_AVFL01000011.1"/>
</dbReference>
<dbReference type="Pfam" id="PF13439">
    <property type="entry name" value="Glyco_transf_4"/>
    <property type="match status" value="1"/>
</dbReference>
<evidence type="ECO:0000313" key="4">
    <source>
        <dbReference type="EMBL" id="EWY39647.1"/>
    </source>
</evidence>
<organism evidence="4 5">
    <name type="scientific">Skermanella stibiiresistens SB22</name>
    <dbReference type="NCBI Taxonomy" id="1385369"/>
    <lineage>
        <taxon>Bacteria</taxon>
        <taxon>Pseudomonadati</taxon>
        <taxon>Pseudomonadota</taxon>
        <taxon>Alphaproteobacteria</taxon>
        <taxon>Rhodospirillales</taxon>
        <taxon>Azospirillaceae</taxon>
        <taxon>Skermanella</taxon>
    </lineage>
</organism>
<feature type="region of interest" description="Disordered" evidence="1">
    <location>
        <begin position="1"/>
        <end position="25"/>
    </location>
</feature>
<evidence type="ECO:0000259" key="2">
    <source>
        <dbReference type="Pfam" id="PF00534"/>
    </source>
</evidence>
<comment type="caution">
    <text evidence="4">The sequence shown here is derived from an EMBL/GenBank/DDBJ whole genome shotgun (WGS) entry which is preliminary data.</text>
</comment>
<keyword evidence="4" id="KW-0808">Transferase</keyword>
<evidence type="ECO:0000259" key="3">
    <source>
        <dbReference type="Pfam" id="PF13439"/>
    </source>
</evidence>
<dbReference type="EMBL" id="AVFL01000011">
    <property type="protein sequence ID" value="EWY39647.1"/>
    <property type="molecule type" value="Genomic_DNA"/>
</dbReference>
<dbReference type="SUPFAM" id="SSF53756">
    <property type="entry name" value="UDP-Glycosyltransferase/glycogen phosphorylase"/>
    <property type="match status" value="1"/>
</dbReference>
<accession>W9H4N2</accession>
<dbReference type="GO" id="GO:0016757">
    <property type="term" value="F:glycosyltransferase activity"/>
    <property type="evidence" value="ECO:0007669"/>
    <property type="project" value="InterPro"/>
</dbReference>
<dbReference type="STRING" id="1385369.N825_06065"/>
<dbReference type="PATRIC" id="fig|1385369.3.peg.3420"/>
<dbReference type="Proteomes" id="UP000019486">
    <property type="component" value="Unassembled WGS sequence"/>
</dbReference>
<protein>
    <submittedName>
        <fullName evidence="4">Glycosyl transferase</fullName>
    </submittedName>
</protein>